<dbReference type="InterPro" id="IPR027640">
    <property type="entry name" value="Kinesin-like_fam"/>
</dbReference>
<feature type="coiled-coil region" evidence="6">
    <location>
        <begin position="512"/>
        <end position="834"/>
    </location>
</feature>
<feature type="region of interest" description="Disordered" evidence="7">
    <location>
        <begin position="420"/>
        <end position="510"/>
    </location>
</feature>
<feature type="compositionally biased region" description="Basic and acidic residues" evidence="7">
    <location>
        <begin position="420"/>
        <end position="432"/>
    </location>
</feature>
<organism evidence="9 10">
    <name type="scientific">[Myrmecia] bisecta</name>
    <dbReference type="NCBI Taxonomy" id="41462"/>
    <lineage>
        <taxon>Eukaryota</taxon>
        <taxon>Viridiplantae</taxon>
        <taxon>Chlorophyta</taxon>
        <taxon>core chlorophytes</taxon>
        <taxon>Trebouxiophyceae</taxon>
        <taxon>Trebouxiales</taxon>
        <taxon>Trebouxiaceae</taxon>
        <taxon>Myrmecia</taxon>
    </lineage>
</organism>
<dbReference type="CDD" id="cd01374">
    <property type="entry name" value="KISc_CENP_E"/>
    <property type="match status" value="1"/>
</dbReference>
<dbReference type="GO" id="GO:0042327">
    <property type="term" value="P:positive regulation of phosphorylation"/>
    <property type="evidence" value="ECO:0007669"/>
    <property type="project" value="UniProtKB-ARBA"/>
</dbReference>
<dbReference type="PANTHER" id="PTHR47968">
    <property type="entry name" value="CENTROMERE PROTEIN E"/>
    <property type="match status" value="1"/>
</dbReference>
<feature type="coiled-coil region" evidence="6">
    <location>
        <begin position="1458"/>
        <end position="1662"/>
    </location>
</feature>
<feature type="region of interest" description="Disordered" evidence="7">
    <location>
        <begin position="1015"/>
        <end position="1043"/>
    </location>
</feature>
<dbReference type="Gene3D" id="3.40.850.10">
    <property type="entry name" value="Kinesin motor domain"/>
    <property type="match status" value="1"/>
</dbReference>
<dbReference type="GO" id="GO:1901987">
    <property type="term" value="P:regulation of cell cycle phase transition"/>
    <property type="evidence" value="ECO:0007669"/>
    <property type="project" value="UniProtKB-ARBA"/>
</dbReference>
<keyword evidence="3 6" id="KW-0175">Coiled coil</keyword>
<name>A0AAW1QRX0_9CHLO</name>
<dbReference type="PRINTS" id="PR00380">
    <property type="entry name" value="KINESINHEAVY"/>
</dbReference>
<dbReference type="GO" id="GO:0140694">
    <property type="term" value="P:membraneless organelle assembly"/>
    <property type="evidence" value="ECO:0007669"/>
    <property type="project" value="UniProtKB-ARBA"/>
</dbReference>
<feature type="coiled-coil region" evidence="6">
    <location>
        <begin position="1693"/>
        <end position="1844"/>
    </location>
</feature>
<dbReference type="GO" id="GO:0008017">
    <property type="term" value="F:microtubule binding"/>
    <property type="evidence" value="ECO:0007669"/>
    <property type="project" value="InterPro"/>
</dbReference>
<evidence type="ECO:0000256" key="5">
    <source>
        <dbReference type="PROSITE-ProRule" id="PRU00283"/>
    </source>
</evidence>
<dbReference type="EMBL" id="JALJOR010000002">
    <property type="protein sequence ID" value="KAK9824204.1"/>
    <property type="molecule type" value="Genomic_DNA"/>
</dbReference>
<evidence type="ECO:0000256" key="7">
    <source>
        <dbReference type="SAM" id="MobiDB-lite"/>
    </source>
</evidence>
<dbReference type="InterPro" id="IPR036961">
    <property type="entry name" value="Kinesin_motor_dom_sf"/>
</dbReference>
<dbReference type="GO" id="GO:0043515">
    <property type="term" value="F:kinetochore binding"/>
    <property type="evidence" value="ECO:0007669"/>
    <property type="project" value="UniProtKB-ARBA"/>
</dbReference>
<evidence type="ECO:0000256" key="3">
    <source>
        <dbReference type="ARBA" id="ARBA00023054"/>
    </source>
</evidence>
<keyword evidence="4 5" id="KW-0505">Motor protein</keyword>
<reference evidence="9 10" key="1">
    <citation type="journal article" date="2024" name="Nat. Commun.">
        <title>Phylogenomics reveals the evolutionary origins of lichenization in chlorophyte algae.</title>
        <authorList>
            <person name="Puginier C."/>
            <person name="Libourel C."/>
            <person name="Otte J."/>
            <person name="Skaloud P."/>
            <person name="Haon M."/>
            <person name="Grisel S."/>
            <person name="Petersen M."/>
            <person name="Berrin J.G."/>
            <person name="Delaux P.M."/>
            <person name="Dal Grande F."/>
            <person name="Keller J."/>
        </authorList>
    </citation>
    <scope>NUCLEOTIDE SEQUENCE [LARGE SCALE GENOMIC DNA]</scope>
    <source>
        <strain evidence="9 10">SAG 2043</strain>
    </source>
</reference>
<sequence>MENISVSVRVRPLNEQESEKGSAWRVEGNAIQPASKDPGSDASYALDNVFAADWTNQQVYNKTTEDVIKKVVGGFNGTVFAYGQTSSGKTHTMRGTAEEAGIISLAVSAIFDHITETQDREFLLRVSYMEIYNEEVHDLLSSEHNKLQIHENKENGVYVAGLREDIVTSSEHVMQLLNEGERHRHFGETKMNKNSSRSHTLFRMVVESRSRDAEASDGGAVWVSTLTLVDLAGSERIAKTGAEGLRMKEGASINKSLLTLGTVINKLSEGTQVQGGHIPYRDSKLTRILQPSLGGNAKTAIICNITPATIHVDESHSTLRFACRAKRVVNNAVVNEVLSDAAVLKRQAKEIAELRRILETSGGNADVEKQIAALRAELLHKEQENELVQLQLQLEKEERERAQRKVDGLTRLMMEDGRERAKEARVENRRETWCPGAAGAGNRNRKRSLPPKTSPLPEDRPAAEGRQSDPLLLADIENLNLTPSRSPAAKRRSFTDALSPVKAPPSDDLSDAAALKSRIRELEMEQGLMQRELDHMSEMAQRTDSQLRAAEEELMTVADEKDQLVPQLEEARWRSRQVEKELADLKESRASLQKVNSELETEMEALKMQASQQAADASKQTAGLAAEKQLLLEEVQAARQEARLAKDASASLAALKDQLEVELQAVQQDAVADKASLEKKTAELGAAASTIDTLQGKIAEAEARCRELYDSNKRLEEHIADLESRKRAPLYQKKQEDELKAAVEKARECEIRAQEAELHCKEAKAGLAEADDKVAALTTAMEELRKQAEAAAAEAAETLGAQLQASAAEQQGLKACHEEAIATLTAKLAEAEAQSLQHVTRIAAMEADIVSSTAAQAELAATVKCLESASGEAQACADAASERVRFLEEQLESQAAEAEAAAAAAHAVLEQAQANAASQLQAAQDAGIAAVAAKQAELDAALDAARAAAEEAASALQAAQETAAQEATKAAANQAALQQMLSDVNQKRAELEAKVAKAAASLNAADELREARRQHKQDVLKLQQELKASSASSKGGEKETDRLKKELEKAKEKVAAAEAKIRTAVQDKNTAQVEKATLERELKMLKGTTGKLTKDLEKKDALAEKKRETIMVGLNKTKTQLSEMEDSLAALKLELERTQFELHAKKGECEAVKEELQQAQSSGAELMRECDDLRTKVEGLESDLQAANQALEALRSEHACKLEELGSLAEGKRQADAELAALQAKQQEAVQHSDLLEADLEITKESLQASRTACSAAEAQVDTLQGLLREAADKLASLQFSMDEERARAHAKEEEAVALRQGLEQQLASQAALAAQAQAEVAELAGKQEALEAEIKEHVEYQMQIEGQLNDAELKNQTLSSSITDLQTRFAQGNAALDAVRSELEACRAEVLQTRQALAEREKQATATAEQLASTKEELSNLQAALDTKAAELQLAGQQRELSDQDWEARLQQAVDSAEQWKEFAEKLGKEKEGLEAKLAGLQQQLQDSQADAAAIQQQALQQQAQLDAALEAERGQLLREVEQLQAALAGEQEAHAQEGAQRAQQAQELQGQVQQLQAELQAEREGLAASNEAVEAMRVELAAAAHAALAAGQKLREEQERHHAAEQKVHAQAAQLEEVMQAQRQRELEAEHACQAQQSRMAQLQQEVEVLQTRAGTARDQALAALQVQHASSLAEQRARSEAMQSELAGQVAAKQQQLQETRDALAEQAAAHLQVLQASQQAQHSAGQLQAALQAAHAKLAAAEQQQQAGAQAMQADVQKLEAELQLHQEAAQSAEEQVAQLHCQIQQLESRLNQAHVEKEQLRLSASLGVTAGNQEAVARCSLLESELRKSRRREEKLQALQFRLREDLKACGGNMTAFDKLRDVRGLEYELDFVTNRAQRDGAAFKDKIDKLQTELAQLKHGQGSCSLRAQHSLANKENMLGRLCP</sequence>
<protein>
    <recommendedName>
        <fullName evidence="8">Kinesin motor domain-containing protein</fullName>
    </recommendedName>
</protein>
<dbReference type="SUPFAM" id="SSF52540">
    <property type="entry name" value="P-loop containing nucleoside triphosphate hydrolases"/>
    <property type="match status" value="1"/>
</dbReference>
<evidence type="ECO:0000256" key="6">
    <source>
        <dbReference type="SAM" id="Coils"/>
    </source>
</evidence>
<dbReference type="FunFam" id="3.40.850.10:FF:000026">
    <property type="entry name" value="Centromere-associated protein E"/>
    <property type="match status" value="1"/>
</dbReference>
<feature type="coiled-coil region" evidence="6">
    <location>
        <begin position="364"/>
        <end position="412"/>
    </location>
</feature>
<dbReference type="GO" id="GO:0000278">
    <property type="term" value="P:mitotic cell cycle"/>
    <property type="evidence" value="ECO:0007669"/>
    <property type="project" value="UniProtKB-ARBA"/>
</dbReference>
<evidence type="ECO:0000256" key="1">
    <source>
        <dbReference type="ARBA" id="ARBA00022741"/>
    </source>
</evidence>
<dbReference type="InterPro" id="IPR001752">
    <property type="entry name" value="Kinesin_motor_dom"/>
</dbReference>
<dbReference type="GO" id="GO:0000226">
    <property type="term" value="P:microtubule cytoskeleton organization"/>
    <property type="evidence" value="ECO:0007669"/>
    <property type="project" value="UniProtKB-ARBA"/>
</dbReference>
<comment type="caution">
    <text evidence="9">The sequence shown here is derived from an EMBL/GenBank/DDBJ whole genome shotgun (WGS) entry which is preliminary data.</text>
</comment>
<dbReference type="SMART" id="SM00129">
    <property type="entry name" value="KISc"/>
    <property type="match status" value="1"/>
</dbReference>
<feature type="coiled-coil region" evidence="6">
    <location>
        <begin position="1114"/>
        <end position="1369"/>
    </location>
</feature>
<keyword evidence="2 5" id="KW-0067">ATP-binding</keyword>
<feature type="binding site" evidence="5">
    <location>
        <begin position="83"/>
        <end position="90"/>
    </location>
    <ligand>
        <name>ATP</name>
        <dbReference type="ChEBI" id="CHEBI:30616"/>
    </ligand>
</feature>
<dbReference type="GO" id="GO:0007018">
    <property type="term" value="P:microtubule-based movement"/>
    <property type="evidence" value="ECO:0007669"/>
    <property type="project" value="InterPro"/>
</dbReference>
<evidence type="ECO:0000313" key="9">
    <source>
        <dbReference type="EMBL" id="KAK9824204.1"/>
    </source>
</evidence>
<keyword evidence="10" id="KW-1185">Reference proteome</keyword>
<evidence type="ECO:0000256" key="4">
    <source>
        <dbReference type="ARBA" id="ARBA00023175"/>
    </source>
</evidence>
<dbReference type="GO" id="GO:0000779">
    <property type="term" value="C:condensed chromosome, centromeric region"/>
    <property type="evidence" value="ECO:0007669"/>
    <property type="project" value="UniProtKB-ARBA"/>
</dbReference>
<dbReference type="Proteomes" id="UP001489004">
    <property type="component" value="Unassembled WGS sequence"/>
</dbReference>
<dbReference type="GO" id="GO:0033044">
    <property type="term" value="P:regulation of chromosome organization"/>
    <property type="evidence" value="ECO:0007669"/>
    <property type="project" value="UniProtKB-ARBA"/>
</dbReference>
<comment type="similarity">
    <text evidence="5">Belongs to the TRAFAC class myosin-kinesin ATPase superfamily. Kinesin family.</text>
</comment>
<proteinExistence type="inferred from homology"/>
<dbReference type="GO" id="GO:0008608">
    <property type="term" value="P:attachment of spindle microtubules to kinetochore"/>
    <property type="evidence" value="ECO:0007669"/>
    <property type="project" value="UniProtKB-ARBA"/>
</dbReference>
<dbReference type="GO" id="GO:0003777">
    <property type="term" value="F:microtubule motor activity"/>
    <property type="evidence" value="ECO:0007669"/>
    <property type="project" value="InterPro"/>
</dbReference>
<dbReference type="InterPro" id="IPR019821">
    <property type="entry name" value="Kinesin_motor_CS"/>
</dbReference>
<gene>
    <name evidence="9" type="ORF">WJX72_008527</name>
</gene>
<feature type="coiled-coil region" evidence="6">
    <location>
        <begin position="1398"/>
        <end position="1432"/>
    </location>
</feature>
<dbReference type="InterPro" id="IPR027417">
    <property type="entry name" value="P-loop_NTPase"/>
</dbReference>
<dbReference type="GO" id="GO:0005524">
    <property type="term" value="F:ATP binding"/>
    <property type="evidence" value="ECO:0007669"/>
    <property type="project" value="UniProtKB-UniRule"/>
</dbReference>
<feature type="compositionally biased region" description="Basic and acidic residues" evidence="7">
    <location>
        <begin position="457"/>
        <end position="467"/>
    </location>
</feature>
<evidence type="ECO:0000313" key="10">
    <source>
        <dbReference type="Proteomes" id="UP001489004"/>
    </source>
</evidence>
<dbReference type="PROSITE" id="PS00411">
    <property type="entry name" value="KINESIN_MOTOR_1"/>
    <property type="match status" value="1"/>
</dbReference>
<dbReference type="Pfam" id="PF00225">
    <property type="entry name" value="Kinesin"/>
    <property type="match status" value="1"/>
</dbReference>
<accession>A0AAW1QRX0</accession>
<dbReference type="PANTHER" id="PTHR47968:SF75">
    <property type="entry name" value="CENTROMERE-ASSOCIATED PROTEIN E"/>
    <property type="match status" value="1"/>
</dbReference>
<evidence type="ECO:0000259" key="8">
    <source>
        <dbReference type="PROSITE" id="PS50067"/>
    </source>
</evidence>
<keyword evidence="1 5" id="KW-0547">Nucleotide-binding</keyword>
<dbReference type="PROSITE" id="PS50067">
    <property type="entry name" value="KINESIN_MOTOR_2"/>
    <property type="match status" value="1"/>
</dbReference>
<evidence type="ECO:0000256" key="2">
    <source>
        <dbReference type="ARBA" id="ARBA00022840"/>
    </source>
</evidence>
<dbReference type="Gene3D" id="1.10.287.1490">
    <property type="match status" value="1"/>
</dbReference>
<feature type="domain" description="Kinesin motor" evidence="8">
    <location>
        <begin position="3"/>
        <end position="328"/>
    </location>
</feature>